<comment type="caution">
    <text evidence="1">The sequence shown here is derived from an EMBL/GenBank/DDBJ whole genome shotgun (WGS) entry which is preliminary data.</text>
</comment>
<protein>
    <submittedName>
        <fullName evidence="1">Uncharacterized protein</fullName>
    </submittedName>
</protein>
<evidence type="ECO:0000313" key="2">
    <source>
        <dbReference type="Proteomes" id="UP001148662"/>
    </source>
</evidence>
<sequence>MPAQLPTPTSMAGSPAQPPAVIIPSETAEPVPDASASKEPLNPPPQPQEPDEPSPASSPPSFPSPLLPVVVATVEPPVRTDAVVSVETTVWAEARSSTPQSPKSTTSHVSRSAPGSFVVWSRKPRDPSKAVGVIISSRAHPPPNILGKSCLRPPVLSPESPSEALHVPSSSATETTPPSSMAPDTPVPGSPLSSNTSVSVAAAPPSPGPEMKQIGSPTTSVAPVPQEKPQPAPSVPTTETEQQQPPAAESVQPEAEATPALQAASPTPSVEAKSTAPPVKKSWASLLQSDATASSSKSRLPTSSVVGFSIPAGLQNGSASHSTSSANAVRPELLNLLNAGPTGHASPPRICPRGLINTGNMCFANAVLQVLVYCQPFYRLFTELGKYLESNTQKDGPKTTPLVDATIQFLKEFEPKKPDVDPRSKGKERQEDFDDLDSFIPTYVYDVMKEKKRFASMVGGHQEDAEEFLGFFLDTLEEELLSLSQASIAPKAEEPREHTQDDGWMEVGKRNRLVMTRTVRSAESPITRIFGGKFRSTLKAPHQRDSVTVEDWRSLRLDIQREQVHTIQDALQFISTPHSVEITSPTRPGVVIEASRQELVEALPPVLILHLKRFLYDTNVGDVVKIGKHVTFGPDLEIGSELLSPTRRTSHPVKYQLFGALYHHGQSASGGHYTLDVLHPNRDMNDRPRQAWIRIDDELVSDMRPEDVFGGQERDDRCAYLLFYRRLGPAKTWSQAAS</sequence>
<accession>A0ACC1S1N6</accession>
<proteinExistence type="predicted"/>
<evidence type="ECO:0000313" key="1">
    <source>
        <dbReference type="EMBL" id="KAJ3530235.1"/>
    </source>
</evidence>
<dbReference type="Proteomes" id="UP001148662">
    <property type="component" value="Unassembled WGS sequence"/>
</dbReference>
<reference evidence="1" key="1">
    <citation type="submission" date="2022-07" db="EMBL/GenBank/DDBJ databases">
        <title>Genome Sequence of Phlebia brevispora.</title>
        <authorList>
            <person name="Buettner E."/>
        </authorList>
    </citation>
    <scope>NUCLEOTIDE SEQUENCE</scope>
    <source>
        <strain evidence="1">MPL23</strain>
    </source>
</reference>
<dbReference type="EMBL" id="JANHOG010001890">
    <property type="protein sequence ID" value="KAJ3530235.1"/>
    <property type="molecule type" value="Genomic_DNA"/>
</dbReference>
<organism evidence="1 2">
    <name type="scientific">Phlebia brevispora</name>
    <dbReference type="NCBI Taxonomy" id="194682"/>
    <lineage>
        <taxon>Eukaryota</taxon>
        <taxon>Fungi</taxon>
        <taxon>Dikarya</taxon>
        <taxon>Basidiomycota</taxon>
        <taxon>Agaricomycotina</taxon>
        <taxon>Agaricomycetes</taxon>
        <taxon>Polyporales</taxon>
        <taxon>Meruliaceae</taxon>
        <taxon>Phlebia</taxon>
    </lineage>
</organism>
<keyword evidence="2" id="KW-1185">Reference proteome</keyword>
<gene>
    <name evidence="1" type="ORF">NM688_g7738</name>
</gene>
<name>A0ACC1S1N6_9APHY</name>